<sequence>MRVGLPKFIESFPEIDDLDYTKTLTFSFAILAPHDTALALAAHRESVVDLAAAHEKHLHRSRDSKTRPTGVPHPPPLTTTLGEWPSTPGKPQGMRSSDRQRFGGLAQTSPDFRIAARGIAQHHGDSAESWWKWPPATHNVGSRADSTCARRNFERHGRAKAGWFRLMRFVVSCAACPYDHYDSLDIPAASAVVVESYGWVEYGVIRDEEGCGFLTPPVPPAFGRHPSSYGSTLEIESSDELARRPCMRTSDGPVFAHRAGRLGVCSLATTHSRSQSPPPRIDADDFDLAICNRAPVICAWPTFDRVLRIDIFALRSDGLRAHGARDADGAESTNSDISRAQDGRRRIAHKSRGETLDVTGEKNGLGAVCRGKHTRELKE</sequence>
<reference evidence="2 3" key="1">
    <citation type="submission" date="2020-07" db="EMBL/GenBank/DDBJ databases">
        <title>Comparative genomics of pyrophilous fungi reveals a link between fire events and developmental genes.</title>
        <authorList>
            <consortium name="DOE Joint Genome Institute"/>
            <person name="Steindorff A.S."/>
            <person name="Carver A."/>
            <person name="Calhoun S."/>
            <person name="Stillman K."/>
            <person name="Liu H."/>
            <person name="Lipzen A."/>
            <person name="Pangilinan J."/>
            <person name="Labutti K."/>
            <person name="Bruns T.D."/>
            <person name="Grigoriev I.V."/>
        </authorList>
    </citation>
    <scope>NUCLEOTIDE SEQUENCE [LARGE SCALE GENOMIC DNA]</scope>
    <source>
        <strain evidence="2 3">CBS 144469</strain>
    </source>
</reference>
<feature type="region of interest" description="Disordered" evidence="1">
    <location>
        <begin position="323"/>
        <end position="364"/>
    </location>
</feature>
<feature type="compositionally biased region" description="Basic and acidic residues" evidence="1">
    <location>
        <begin position="339"/>
        <end position="355"/>
    </location>
</feature>
<dbReference type="EMBL" id="JACGCI010000027">
    <property type="protein sequence ID" value="KAF6756244.1"/>
    <property type="molecule type" value="Genomic_DNA"/>
</dbReference>
<feature type="compositionally biased region" description="Basic and acidic residues" evidence="1">
    <location>
        <begin position="57"/>
        <end position="66"/>
    </location>
</feature>
<gene>
    <name evidence="2" type="ORF">DFP72DRAFT_1067052</name>
</gene>
<evidence type="ECO:0000313" key="2">
    <source>
        <dbReference type="EMBL" id="KAF6756244.1"/>
    </source>
</evidence>
<protein>
    <submittedName>
        <fullName evidence="2">Uncharacterized protein</fullName>
    </submittedName>
</protein>
<dbReference type="Proteomes" id="UP000521943">
    <property type="component" value="Unassembled WGS sequence"/>
</dbReference>
<name>A0A8H6M7V9_9AGAR</name>
<comment type="caution">
    <text evidence="2">The sequence shown here is derived from an EMBL/GenBank/DDBJ whole genome shotgun (WGS) entry which is preliminary data.</text>
</comment>
<proteinExistence type="predicted"/>
<accession>A0A8H6M7V9</accession>
<feature type="region of interest" description="Disordered" evidence="1">
    <location>
        <begin position="57"/>
        <end position="102"/>
    </location>
</feature>
<keyword evidence="3" id="KW-1185">Reference proteome</keyword>
<dbReference type="AlphaFoldDB" id="A0A8H6M7V9"/>
<evidence type="ECO:0000256" key="1">
    <source>
        <dbReference type="SAM" id="MobiDB-lite"/>
    </source>
</evidence>
<evidence type="ECO:0000313" key="3">
    <source>
        <dbReference type="Proteomes" id="UP000521943"/>
    </source>
</evidence>
<organism evidence="2 3">
    <name type="scientific">Ephemerocybe angulata</name>
    <dbReference type="NCBI Taxonomy" id="980116"/>
    <lineage>
        <taxon>Eukaryota</taxon>
        <taxon>Fungi</taxon>
        <taxon>Dikarya</taxon>
        <taxon>Basidiomycota</taxon>
        <taxon>Agaricomycotina</taxon>
        <taxon>Agaricomycetes</taxon>
        <taxon>Agaricomycetidae</taxon>
        <taxon>Agaricales</taxon>
        <taxon>Agaricineae</taxon>
        <taxon>Psathyrellaceae</taxon>
        <taxon>Ephemerocybe</taxon>
    </lineage>
</organism>